<name>A0A241XRL0_PSEAI</name>
<evidence type="ECO:0000313" key="1">
    <source>
        <dbReference type="EMBL" id="OTI63060.1"/>
    </source>
</evidence>
<dbReference type="Proteomes" id="UP000194857">
    <property type="component" value="Unassembled WGS sequence"/>
</dbReference>
<comment type="caution">
    <text evidence="1">The sequence shown here is derived from an EMBL/GenBank/DDBJ whole genome shotgun (WGS) entry which is preliminary data.</text>
</comment>
<dbReference type="AlphaFoldDB" id="A0A241XRL0"/>
<dbReference type="EMBL" id="NFFZ01000004">
    <property type="protein sequence ID" value="OTI63060.1"/>
    <property type="molecule type" value="Genomic_DNA"/>
</dbReference>
<evidence type="ECO:0000313" key="2">
    <source>
        <dbReference type="Proteomes" id="UP000194857"/>
    </source>
</evidence>
<proteinExistence type="predicted"/>
<dbReference type="RefSeq" id="WP_065085932.1">
    <property type="nucleotide sequence ID" value="NZ_NFFZ01000004.1"/>
</dbReference>
<gene>
    <name evidence="1" type="ORF">CAZ10_09470</name>
</gene>
<sequence>MKNSLNELPLVMGDGELPFALNFKSGLPPNSYGPVVFLLDNGSIHEGKIVDSETFKAGALLTFSFAGVIPEPLEIPIHRVIGYAYAGPQHPFASELPT</sequence>
<reference evidence="1 2" key="1">
    <citation type="submission" date="2017-05" db="EMBL/GenBank/DDBJ databases">
        <authorList>
            <person name="Song R."/>
            <person name="Chenine A.L."/>
            <person name="Ruprecht R.M."/>
        </authorList>
    </citation>
    <scope>NUCLEOTIDE SEQUENCE [LARGE SCALE GENOMIC DNA]</scope>
    <source>
        <strain evidence="1 2">S567_C10_BS</strain>
    </source>
</reference>
<organism evidence="1 2">
    <name type="scientific">Pseudomonas aeruginosa</name>
    <dbReference type="NCBI Taxonomy" id="287"/>
    <lineage>
        <taxon>Bacteria</taxon>
        <taxon>Pseudomonadati</taxon>
        <taxon>Pseudomonadota</taxon>
        <taxon>Gammaproteobacteria</taxon>
        <taxon>Pseudomonadales</taxon>
        <taxon>Pseudomonadaceae</taxon>
        <taxon>Pseudomonas</taxon>
    </lineage>
</organism>
<protein>
    <submittedName>
        <fullName evidence="1">Uncharacterized protein</fullName>
    </submittedName>
</protein>
<accession>A0A241XRL0</accession>